<feature type="transmembrane region" description="Helical" evidence="2">
    <location>
        <begin position="40"/>
        <end position="58"/>
    </location>
</feature>
<protein>
    <recommendedName>
        <fullName evidence="1">ATP synthase protein I</fullName>
    </recommendedName>
</protein>
<keyword evidence="1" id="KW-0375">Hydrogen ion transport</keyword>
<keyword evidence="1 2" id="KW-0472">Membrane</keyword>
<evidence type="ECO:0000313" key="3">
    <source>
        <dbReference type="EMBL" id="NHB78089.1"/>
    </source>
</evidence>
<dbReference type="PIRSF" id="PIRSF032126">
    <property type="entry name" value="F0F1_ATP_synthase_subunit_I"/>
    <property type="match status" value="1"/>
</dbReference>
<dbReference type="InterPro" id="IPR032820">
    <property type="entry name" value="ATPase_put"/>
</dbReference>
<gene>
    <name evidence="3" type="ORF">G8O29_15310</name>
</gene>
<feature type="transmembrane region" description="Helical" evidence="2">
    <location>
        <begin position="64"/>
        <end position="85"/>
    </location>
</feature>
<evidence type="ECO:0000256" key="2">
    <source>
        <dbReference type="SAM" id="Phobius"/>
    </source>
</evidence>
<organism evidence="3 4">
    <name type="scientific">Rhodobacter calidifons</name>
    <dbReference type="NCBI Taxonomy" id="2715277"/>
    <lineage>
        <taxon>Bacteria</taxon>
        <taxon>Pseudomonadati</taxon>
        <taxon>Pseudomonadota</taxon>
        <taxon>Alphaproteobacteria</taxon>
        <taxon>Rhodobacterales</taxon>
        <taxon>Rhodobacter group</taxon>
        <taxon>Rhodobacter</taxon>
    </lineage>
</organism>
<dbReference type="Pfam" id="PF09527">
    <property type="entry name" value="ATPase_gene1"/>
    <property type="match status" value="1"/>
</dbReference>
<reference evidence="3 4" key="1">
    <citation type="journal article" date="2022" name="Microorganisms">
        <title>Genome Sequence and Characterization of a Xanthorhodopsin-Containing, Aerobic Anoxygenic Phototrophic Rhodobacter Species, Isolated from Mesophilic Conditions at Yellowstone National Park.</title>
        <authorList>
            <person name="Kyndt J.A."/>
            <person name="Robertson S."/>
            <person name="Shoffstall I.B."/>
            <person name="Ramaley R.F."/>
            <person name="Meyer T.E."/>
        </authorList>
    </citation>
    <scope>NUCLEOTIDE SEQUENCE [LARGE SCALE GENOMIC DNA]</scope>
    <source>
        <strain evidence="3 4">M37P</strain>
    </source>
</reference>
<keyword evidence="1" id="KW-0813">Transport</keyword>
<dbReference type="InterPro" id="IPR016989">
    <property type="entry name" value="Atp1_alphaprobac"/>
</dbReference>
<name>A0ABX0GAY0_9RHOB</name>
<proteinExistence type="inferred from homology"/>
<evidence type="ECO:0000313" key="4">
    <source>
        <dbReference type="Proteomes" id="UP001515660"/>
    </source>
</evidence>
<dbReference type="RefSeq" id="WP_166404098.1">
    <property type="nucleotide sequence ID" value="NZ_JAANHS010000015.1"/>
</dbReference>
<keyword evidence="4" id="KW-1185">Reference proteome</keyword>
<evidence type="ECO:0000256" key="1">
    <source>
        <dbReference type="PIRNR" id="PIRNR032126"/>
    </source>
</evidence>
<sequence length="107" mass="11400">MTSDPDPDRLKALEEKLKQAKGKDAPPQTATAKGFSQGEVAWRMVIELATGIMLGSAIGYGLDVLFGTLPVFLVIFSLFGFAAGIKTMLGSARELGRQAEKAQKEGN</sequence>
<dbReference type="Proteomes" id="UP001515660">
    <property type="component" value="Unassembled WGS sequence"/>
</dbReference>
<comment type="caution">
    <text evidence="3">The sequence shown here is derived from an EMBL/GenBank/DDBJ whole genome shotgun (WGS) entry which is preliminary data.</text>
</comment>
<keyword evidence="2" id="KW-0812">Transmembrane</keyword>
<keyword evidence="1" id="KW-0406">Ion transport</keyword>
<comment type="function">
    <text evidence="1">A possible function for this protein is to guide the assembly of the membrane sector of the ATPase enzyme complex.</text>
</comment>
<comment type="similarity">
    <text evidence="1">Belongs to the bacterial AtpI family.</text>
</comment>
<keyword evidence="2" id="KW-1133">Transmembrane helix</keyword>
<accession>A0ABX0GAY0</accession>
<dbReference type="EMBL" id="JAANHS010000015">
    <property type="protein sequence ID" value="NHB78089.1"/>
    <property type="molecule type" value="Genomic_DNA"/>
</dbReference>